<dbReference type="EMBL" id="JAGFNZ010000004">
    <property type="protein sequence ID" value="MBW7573462.1"/>
    <property type="molecule type" value="Genomic_DNA"/>
</dbReference>
<gene>
    <name evidence="1" type="ORF">J5W02_11640</name>
</gene>
<dbReference type="Proteomes" id="UP000719942">
    <property type="component" value="Unassembled WGS sequence"/>
</dbReference>
<evidence type="ECO:0000313" key="2">
    <source>
        <dbReference type="Proteomes" id="UP000719942"/>
    </source>
</evidence>
<proteinExistence type="predicted"/>
<name>A0ABS7DQA3_9FIRM</name>
<dbReference type="InterPro" id="IPR014198">
    <property type="entry name" value="Spore_III_AB"/>
</dbReference>
<reference evidence="1 2" key="1">
    <citation type="submission" date="2021-03" db="EMBL/GenBank/DDBJ databases">
        <title>Caproiciproducens sp. nov. isolated from feces of cow.</title>
        <authorList>
            <person name="Choi J.-Y."/>
        </authorList>
    </citation>
    <scope>NUCLEOTIDE SEQUENCE [LARGE SCALE GENOMIC DNA]</scope>
    <source>
        <strain evidence="1 2">AGMB10547</strain>
    </source>
</reference>
<comment type="caution">
    <text evidence="1">The sequence shown here is derived from an EMBL/GenBank/DDBJ whole genome shotgun (WGS) entry which is preliminary data.</text>
</comment>
<protein>
    <submittedName>
        <fullName evidence="1">Stage III sporulation protein AB</fullName>
    </submittedName>
</protein>
<accession>A0ABS7DQA3</accession>
<keyword evidence="2" id="KW-1185">Reference proteome</keyword>
<dbReference type="Pfam" id="PF09548">
    <property type="entry name" value="Spore_III_AB"/>
    <property type="match status" value="1"/>
</dbReference>
<organism evidence="1 2">
    <name type="scientific">Caproiciproducens faecalis</name>
    <dbReference type="NCBI Taxonomy" id="2820301"/>
    <lineage>
        <taxon>Bacteria</taxon>
        <taxon>Bacillati</taxon>
        <taxon>Bacillota</taxon>
        <taxon>Clostridia</taxon>
        <taxon>Eubacteriales</taxon>
        <taxon>Acutalibacteraceae</taxon>
        <taxon>Caproiciproducens</taxon>
    </lineage>
</organism>
<evidence type="ECO:0000313" key="1">
    <source>
        <dbReference type="EMBL" id="MBW7573462.1"/>
    </source>
</evidence>
<sequence length="158" mass="17609">MILIATGALAGYMESHRLAMRVEQLERFLRFVSCAQTEIRFSALPVEQIVQRHGGDLEFLRKCGESFQKCGDFQSAWRSGVGSCARSSGFNERDTKLLEGFGSGFGVSDIDGQLSHCALYYELTTQNLKEARGEKERKSRLYQMFGVFSGMAAALLLC</sequence>